<comment type="caution">
    <text evidence="1">The sequence shown here is derived from an EMBL/GenBank/DDBJ whole genome shotgun (WGS) entry which is preliminary data.</text>
</comment>
<organism evidence="1 2">
    <name type="scientific">Ameiurus melas</name>
    <name type="common">Black bullhead</name>
    <name type="synonym">Silurus melas</name>
    <dbReference type="NCBI Taxonomy" id="219545"/>
    <lineage>
        <taxon>Eukaryota</taxon>
        <taxon>Metazoa</taxon>
        <taxon>Chordata</taxon>
        <taxon>Craniata</taxon>
        <taxon>Vertebrata</taxon>
        <taxon>Euteleostomi</taxon>
        <taxon>Actinopterygii</taxon>
        <taxon>Neopterygii</taxon>
        <taxon>Teleostei</taxon>
        <taxon>Ostariophysi</taxon>
        <taxon>Siluriformes</taxon>
        <taxon>Ictaluridae</taxon>
        <taxon>Ameiurus</taxon>
    </lineage>
</organism>
<gene>
    <name evidence="1" type="ORF">AMELA_G00121670</name>
</gene>
<keyword evidence="2" id="KW-1185">Reference proteome</keyword>
<accession>A0A7J6AQJ7</accession>
<dbReference type="AlphaFoldDB" id="A0A7J6AQJ7"/>
<dbReference type="EMBL" id="JAAGNN010000010">
    <property type="protein sequence ID" value="KAF4083818.1"/>
    <property type="molecule type" value="Genomic_DNA"/>
</dbReference>
<dbReference type="Proteomes" id="UP000593565">
    <property type="component" value="Unassembled WGS sequence"/>
</dbReference>
<name>A0A7J6AQJ7_AMEME</name>
<protein>
    <submittedName>
        <fullName evidence="1">Uncharacterized protein</fullName>
    </submittedName>
</protein>
<reference evidence="1 2" key="1">
    <citation type="submission" date="2020-02" db="EMBL/GenBank/DDBJ databases">
        <title>A chromosome-scale genome assembly of the black bullhead catfish (Ameiurus melas).</title>
        <authorList>
            <person name="Wen M."/>
            <person name="Zham M."/>
            <person name="Cabau C."/>
            <person name="Klopp C."/>
            <person name="Donnadieu C."/>
            <person name="Roques C."/>
            <person name="Bouchez O."/>
            <person name="Lampietro C."/>
            <person name="Jouanno E."/>
            <person name="Herpin A."/>
            <person name="Louis A."/>
            <person name="Berthelot C."/>
            <person name="Parey E."/>
            <person name="Roest-Crollius H."/>
            <person name="Braasch I."/>
            <person name="Postlethwait J."/>
            <person name="Robinson-Rechavi M."/>
            <person name="Echchiki A."/>
            <person name="Begum T."/>
            <person name="Montfort J."/>
            <person name="Schartl M."/>
            <person name="Bobe J."/>
            <person name="Guiguen Y."/>
        </authorList>
    </citation>
    <scope>NUCLEOTIDE SEQUENCE [LARGE SCALE GENOMIC DNA]</scope>
    <source>
        <strain evidence="1">M_S1</strain>
        <tissue evidence="1">Blood</tissue>
    </source>
</reference>
<evidence type="ECO:0000313" key="1">
    <source>
        <dbReference type="EMBL" id="KAF4083818.1"/>
    </source>
</evidence>
<evidence type="ECO:0000313" key="2">
    <source>
        <dbReference type="Proteomes" id="UP000593565"/>
    </source>
</evidence>
<sequence>MFHPDGMHPSSLGAELLSDNISKALHSKCLPTLNTSSYNNNVHHNQCSINSPAPVIHTIETVSVPQAIKIQRKSRKVCLRNLINIKLNHIECTSSTFNLKLGLLKD</sequence>
<proteinExistence type="predicted"/>